<dbReference type="GO" id="GO:0008233">
    <property type="term" value="F:peptidase activity"/>
    <property type="evidence" value="ECO:0007669"/>
    <property type="project" value="InterPro"/>
</dbReference>
<dbReference type="EMBL" id="SMKL01000075">
    <property type="protein sequence ID" value="TDC47416.1"/>
    <property type="molecule type" value="Genomic_DNA"/>
</dbReference>
<evidence type="ECO:0000313" key="3">
    <source>
        <dbReference type="Proteomes" id="UP000295621"/>
    </source>
</evidence>
<protein>
    <submittedName>
        <fullName evidence="2">M15 family peptidase</fullName>
    </submittedName>
</protein>
<dbReference type="InterPro" id="IPR009045">
    <property type="entry name" value="Zn_M74/Hedgehog-like"/>
</dbReference>
<keyword evidence="3" id="KW-1185">Reference proteome</keyword>
<comment type="caution">
    <text evidence="2">The sequence shown here is derived from an EMBL/GenBank/DDBJ whole genome shotgun (WGS) entry which is preliminary data.</text>
</comment>
<gene>
    <name evidence="2" type="ORF">E1212_24425</name>
</gene>
<feature type="domain" description="Peptidase M15C" evidence="1">
    <location>
        <begin position="91"/>
        <end position="173"/>
    </location>
</feature>
<name>A0A4R4RE47_9ACTN</name>
<evidence type="ECO:0000259" key="1">
    <source>
        <dbReference type="Pfam" id="PF13539"/>
    </source>
</evidence>
<dbReference type="SUPFAM" id="SSF55166">
    <property type="entry name" value="Hedgehog/DD-peptidase"/>
    <property type="match status" value="1"/>
</dbReference>
<dbReference type="Pfam" id="PF13539">
    <property type="entry name" value="Peptidase_M15_4"/>
    <property type="match status" value="1"/>
</dbReference>
<accession>A0A4R4RE47</accession>
<dbReference type="AlphaFoldDB" id="A0A4R4RE47"/>
<evidence type="ECO:0000313" key="2">
    <source>
        <dbReference type="EMBL" id="TDC47416.1"/>
    </source>
</evidence>
<reference evidence="2 3" key="1">
    <citation type="submission" date="2019-02" db="EMBL/GenBank/DDBJ databases">
        <title>Draft genome sequences of novel Actinobacteria.</title>
        <authorList>
            <person name="Sahin N."/>
            <person name="Ay H."/>
            <person name="Saygin H."/>
        </authorList>
    </citation>
    <scope>NUCLEOTIDE SEQUENCE [LARGE SCALE GENOMIC DNA]</scope>
    <source>
        <strain evidence="2 3">KC603</strain>
    </source>
</reference>
<dbReference type="Proteomes" id="UP000295621">
    <property type="component" value="Unassembled WGS sequence"/>
</dbReference>
<dbReference type="InterPro" id="IPR039561">
    <property type="entry name" value="Peptidase_M15C"/>
</dbReference>
<dbReference type="OrthoDB" id="9799970at2"/>
<proteinExistence type="predicted"/>
<dbReference type="Gene3D" id="3.30.1380.10">
    <property type="match status" value="1"/>
</dbReference>
<organism evidence="2 3">
    <name type="scientific">Jiangella ureilytica</name>
    <dbReference type="NCBI Taxonomy" id="2530374"/>
    <lineage>
        <taxon>Bacteria</taxon>
        <taxon>Bacillati</taxon>
        <taxon>Actinomycetota</taxon>
        <taxon>Actinomycetes</taxon>
        <taxon>Jiangellales</taxon>
        <taxon>Jiangellaceae</taxon>
        <taxon>Jiangella</taxon>
    </lineage>
</organism>
<sequence>MRSHDPATCPVPLTDLRHVVVTHVGFDGRARRGELVVHADVAADVVSVFETLYASRFPIERMLLVDEYGGDDNRSMAANNTSAYNCRRVAGQQNWSDHAYGRAVDINPVQNPYIVGSEVRPPAAAAFAQVDRSSDAPALPGVIREGDVVLQVFERLGWEWGGDFSDPDYQHFSAPAQP</sequence>